<dbReference type="EC" id="1.4.1.13" evidence="9"/>
<proteinExistence type="predicted"/>
<feature type="domain" description="4Fe-4S Mo/W bis-MGD-type" evidence="8">
    <location>
        <begin position="699"/>
        <end position="756"/>
    </location>
</feature>
<dbReference type="PRINTS" id="PR00419">
    <property type="entry name" value="ADXRDTASE"/>
</dbReference>
<dbReference type="Gene3D" id="3.30.200.210">
    <property type="match status" value="1"/>
</dbReference>
<gene>
    <name evidence="9" type="ordered locus">CLOAM1684</name>
</gene>
<dbReference type="Pfam" id="PF14691">
    <property type="entry name" value="Fer4_20"/>
    <property type="match status" value="1"/>
</dbReference>
<dbReference type="PROSITE" id="PS00198">
    <property type="entry name" value="4FE4S_FER_1"/>
    <property type="match status" value="1"/>
</dbReference>
<dbReference type="PANTHER" id="PTHR42783:SF3">
    <property type="entry name" value="GLUTAMATE SYNTHASE [NADPH] SMALL CHAIN-RELATED"/>
    <property type="match status" value="1"/>
</dbReference>
<dbReference type="eggNOG" id="COG0493">
    <property type="taxonomic scope" value="Bacteria"/>
</dbReference>
<dbReference type="Pfam" id="PF07992">
    <property type="entry name" value="Pyr_redox_2"/>
    <property type="match status" value="1"/>
</dbReference>
<keyword evidence="4" id="KW-0408">Iron</keyword>
<dbReference type="Pfam" id="PF04879">
    <property type="entry name" value="Molybdop_Fe4S4"/>
    <property type="match status" value="1"/>
</dbReference>
<dbReference type="InterPro" id="IPR001041">
    <property type="entry name" value="2Fe-2S_ferredoxin-type"/>
</dbReference>
<dbReference type="InterPro" id="IPR017896">
    <property type="entry name" value="4Fe4S_Fe-S-bd"/>
</dbReference>
<accession>B0VFS9</accession>
<dbReference type="EC" id="1.2.1.2" evidence="9"/>
<protein>
    <submittedName>
        <fullName evidence="9">Bifunctional glutamate synthase [NADPH] small chain / formate dehydrogenase large chain (Glutamate synthase beta subunit / formate dehydrogenase alpha subunit)</fullName>
        <ecNumber evidence="9">1.2.1.2</ecNumber>
        <ecNumber evidence="9">1.4.1.13</ecNumber>
    </submittedName>
</protein>
<feature type="domain" description="4Fe-4S ferredoxin-type" evidence="7">
    <location>
        <begin position="618"/>
        <end position="648"/>
    </location>
</feature>
<dbReference type="PANTHER" id="PTHR42783">
    <property type="entry name" value="GLUTAMATE SYNTHASE [NADPH] SMALL CHAIN"/>
    <property type="match status" value="1"/>
</dbReference>
<dbReference type="Gene3D" id="3.50.50.60">
    <property type="entry name" value="FAD/NAD(P)-binding domain"/>
    <property type="match status" value="2"/>
</dbReference>
<dbReference type="InterPro" id="IPR028261">
    <property type="entry name" value="DPD_II"/>
</dbReference>
<keyword evidence="2" id="KW-0479">Metal-binding</keyword>
<dbReference type="SUPFAM" id="SSF46548">
    <property type="entry name" value="alpha-helical ferredoxin"/>
    <property type="match status" value="1"/>
</dbReference>
<sequence length="1115" mass="124396">MQAMIDVILNGKTVKAEPGITILELARQNNIEIPTLCNDEELGSYGSCWVCLVEVKSRKGFVTSCGTTVSEGMEIITDSESIHKARKMALELLISNHYADCVAPCTVACPDFVDIQTYVSLIANGKYHEAVKVIKEKLPMPLTLGRICPAFCEKECRRQIVDESIAIRQLKRYAADMDNEDVWNYVPERLPSKNKRVAIIGAGPSGLTCGYYLSNWGYEVIIYEAAPKAGGWLRYGIPEFRLPKDVLDAEIELMCTNGMQIEYNKQLGKDIFLQDLAQDFAAVYLAIGAQKAVQMPVKGSDLEGCFLGVDFLKAHALGNSPDLGLKVAIVGGGNTAVDCARTAVRKGCEVSVIYRRTKAEMPAEPSEIAACEKEGVKFFYLANPVEYIGKGEHLTSVKIEKMRLGEPDKSGRRRPEPTGEYFELPFDSIIAAISQVPEVDIFARQENYIEDKILPISRWQTAIVDESTMFTGLGNVFAGGDFRRGAATAIEAIADGRIAATAINRFLETGEITPELMPFDSKKANTLQEVSPEEYSIYEKIERQEMPELPVIEAKNSFKEVELGFSEETAKAEAKRCLECGCFVNETCSLRKYCTDYFVNPAQFLGDKNKHPIDYSHPFIMRDPNKCIYCGRCIRTCAEIQGPAVLGYIYRGFATLVAPEFGDSLTKTSCLSCGKCIDVCPVGALMQRTVHYKFNPYPKDISLQNCGLCGVGCFIQTETQAGIVTRVTTPQEEPAFNGKNLCFKGRFGWQSFYDKDRLKVPLFKENGIFKEISWQEATDLIAKEISLCSSKRFEISPYISLEEMLILQRAAHKYETELSANPVFSAFSDVFLNLSPQKEPYKILDKFEQYVVYGELNQVLATLIRLQQRKGKKLTLVNYPENAFCRFADAVYNNLAEVQATDKTLFIYNQNRISEQEAFALWCFASEQGTDNLLVSTDFRNHLGCLAMQPDFSLSVSDFVLSWGVYPALANQAKFSVAIMTFEDEKAPVDLLIPAPSFLEMTGTALSDLGQITKSANPAKSIIINELMRLFYTLNWINPNSAEVPFWNQEAEKLLVSLQNYVPAKFEPSAVKIAELSKTIKFIPAQAEKYITALFEQCKRATSFSGRLISSSANM</sequence>
<dbReference type="FunFam" id="3.30.70.20:FF:000035">
    <property type="entry name" value="Iron hydrogenase 1"/>
    <property type="match status" value="1"/>
</dbReference>
<dbReference type="PROSITE" id="PS51669">
    <property type="entry name" value="4FE4S_MOW_BIS_MGD"/>
    <property type="match status" value="1"/>
</dbReference>
<dbReference type="PROSITE" id="PS51379">
    <property type="entry name" value="4FE4S_FER_2"/>
    <property type="match status" value="2"/>
</dbReference>
<keyword evidence="10" id="KW-1185">Reference proteome</keyword>
<dbReference type="Proteomes" id="UP000002019">
    <property type="component" value="Chromosome"/>
</dbReference>
<dbReference type="EMBL" id="CU466930">
    <property type="protein sequence ID" value="CAO81520.1"/>
    <property type="molecule type" value="Genomic_DNA"/>
</dbReference>
<dbReference type="Gene3D" id="3.30.70.20">
    <property type="match status" value="1"/>
</dbReference>
<dbReference type="eggNOG" id="COG3383">
    <property type="taxonomic scope" value="Bacteria"/>
</dbReference>
<dbReference type="CDD" id="cd00368">
    <property type="entry name" value="Molybdopterin-Binding"/>
    <property type="match status" value="1"/>
</dbReference>
<dbReference type="Gene3D" id="3.10.20.740">
    <property type="match status" value="1"/>
</dbReference>
<dbReference type="InterPro" id="IPR054351">
    <property type="entry name" value="NADH_UbQ_OxRdtase_ferredoxin"/>
</dbReference>
<keyword evidence="3" id="KW-0677">Repeat</keyword>
<dbReference type="SMART" id="SM00926">
    <property type="entry name" value="Molybdop_Fe4S4"/>
    <property type="match status" value="1"/>
</dbReference>
<evidence type="ECO:0000313" key="10">
    <source>
        <dbReference type="Proteomes" id="UP000002019"/>
    </source>
</evidence>
<dbReference type="InterPro" id="IPR006963">
    <property type="entry name" value="Mopterin_OxRdtase_4Fe-4S_dom"/>
</dbReference>
<evidence type="ECO:0000256" key="5">
    <source>
        <dbReference type="ARBA" id="ARBA00023014"/>
    </source>
</evidence>
<dbReference type="GO" id="GO:0051539">
    <property type="term" value="F:4 iron, 4 sulfur cluster binding"/>
    <property type="evidence" value="ECO:0007669"/>
    <property type="project" value="UniProtKB-KW"/>
</dbReference>
<dbReference type="InterPro" id="IPR036010">
    <property type="entry name" value="2Fe-2S_ferredoxin-like_sf"/>
</dbReference>
<name>B0VFS9_CLOAI</name>
<feature type="domain" description="2Fe-2S ferredoxin-type" evidence="6">
    <location>
        <begin position="3"/>
        <end position="81"/>
    </location>
</feature>
<evidence type="ECO:0000256" key="3">
    <source>
        <dbReference type="ARBA" id="ARBA00022737"/>
    </source>
</evidence>
<dbReference type="HOGENOM" id="CLU_000422_0_0_0"/>
<keyword evidence="9" id="KW-0560">Oxidoreductase</keyword>
<dbReference type="GO" id="GO:0046872">
    <property type="term" value="F:metal ion binding"/>
    <property type="evidence" value="ECO:0007669"/>
    <property type="project" value="UniProtKB-KW"/>
</dbReference>
<dbReference type="GO" id="GO:0004355">
    <property type="term" value="F:glutamate synthase (NADPH) activity"/>
    <property type="evidence" value="ECO:0007669"/>
    <property type="project" value="UniProtKB-EC"/>
</dbReference>
<evidence type="ECO:0000313" key="9">
    <source>
        <dbReference type="EMBL" id="CAO81520.1"/>
    </source>
</evidence>
<organism evidence="9 10">
    <name type="scientific">Cloacimonas acidaminovorans (strain Evry)</name>
    <dbReference type="NCBI Taxonomy" id="459349"/>
    <lineage>
        <taxon>Bacteria</taxon>
        <taxon>Pseudomonadati</taxon>
        <taxon>Candidatus Cloacimonadota</taxon>
        <taxon>Candidatus Cloacimonadia</taxon>
        <taxon>Candidatus Cloacimonadales</taxon>
        <taxon>Candidatus Cloacimonadaceae</taxon>
        <taxon>Candidatus Cloacimonas</taxon>
    </lineage>
</organism>
<dbReference type="InterPro" id="IPR023753">
    <property type="entry name" value="FAD/NAD-binding_dom"/>
</dbReference>
<dbReference type="Pfam" id="PF22117">
    <property type="entry name" value="Fer4_Nqo3"/>
    <property type="match status" value="1"/>
</dbReference>
<dbReference type="SUPFAM" id="SSF54292">
    <property type="entry name" value="2Fe-2S ferredoxin-like"/>
    <property type="match status" value="1"/>
</dbReference>
<keyword evidence="5" id="KW-0411">Iron-sulfur</keyword>
<dbReference type="STRING" id="459349.CLOAM1684"/>
<evidence type="ECO:0000259" key="6">
    <source>
        <dbReference type="PROSITE" id="PS51085"/>
    </source>
</evidence>
<dbReference type="KEGG" id="caci:CLOAM1684"/>
<dbReference type="SUPFAM" id="SSF54862">
    <property type="entry name" value="4Fe-4S ferredoxins"/>
    <property type="match status" value="1"/>
</dbReference>
<evidence type="ECO:0000256" key="1">
    <source>
        <dbReference type="ARBA" id="ARBA00022485"/>
    </source>
</evidence>
<dbReference type="AlphaFoldDB" id="B0VFS9"/>
<evidence type="ECO:0000256" key="4">
    <source>
        <dbReference type="ARBA" id="ARBA00023004"/>
    </source>
</evidence>
<dbReference type="InterPro" id="IPR017900">
    <property type="entry name" value="4Fe4S_Fe_S_CS"/>
</dbReference>
<evidence type="ECO:0000256" key="2">
    <source>
        <dbReference type="ARBA" id="ARBA00022723"/>
    </source>
</evidence>
<reference evidence="9 10" key="1">
    <citation type="journal article" date="2008" name="J. Bacteriol.">
        <title>'Candidatus Cloacamonas acidaminovorans': genome sequence reconstruction provides a first glimpse of a new bacterial division.</title>
        <authorList>
            <person name="Pelletier E."/>
            <person name="Kreimeyer A."/>
            <person name="Bocs S."/>
            <person name="Rouy Z."/>
            <person name="Gyapay G."/>
            <person name="Chouari R."/>
            <person name="Riviere D."/>
            <person name="Ganesan A."/>
            <person name="Daegelen P."/>
            <person name="Sghir A."/>
            <person name="Cohen G.N."/>
            <person name="Medigue C."/>
            <person name="Weissenbach J."/>
            <person name="Le Paslier D."/>
        </authorList>
    </citation>
    <scope>NUCLEOTIDE SEQUENCE [LARGE SCALE GENOMIC DNA]</scope>
    <source>
        <strain evidence="10">Evry</strain>
    </source>
</reference>
<evidence type="ECO:0000259" key="7">
    <source>
        <dbReference type="PROSITE" id="PS51379"/>
    </source>
</evidence>
<dbReference type="Pfam" id="PF13510">
    <property type="entry name" value="Fer2_4"/>
    <property type="match status" value="1"/>
</dbReference>
<evidence type="ECO:0000259" key="8">
    <source>
        <dbReference type="PROSITE" id="PS51669"/>
    </source>
</evidence>
<dbReference type="SUPFAM" id="SSF51971">
    <property type="entry name" value="Nucleotide-binding domain"/>
    <property type="match status" value="1"/>
</dbReference>
<dbReference type="SUPFAM" id="SSF53706">
    <property type="entry name" value="Formate dehydrogenase/DMSO reductase, domains 1-3"/>
    <property type="match status" value="2"/>
</dbReference>
<dbReference type="PROSITE" id="PS51085">
    <property type="entry name" value="2FE2S_FER_2"/>
    <property type="match status" value="1"/>
</dbReference>
<dbReference type="InterPro" id="IPR036188">
    <property type="entry name" value="FAD/NAD-bd_sf"/>
</dbReference>
<keyword evidence="1" id="KW-0004">4Fe-4S</keyword>
<feature type="domain" description="4Fe-4S ferredoxin-type" evidence="7">
    <location>
        <begin position="657"/>
        <end position="690"/>
    </location>
</feature>